<sequence length="238" mass="26461">MSNAFGTSPLAQLLPVTAPTVMFREEHMSKGVAPLFEITRIGKYMSVGLALRKAGKLNVLTTRNKMIGHLLDLSTRGQLLDLAWSNFESLRISPDGTPELRIRVIGQKEERYLRIDNGTNLISALLWRFPVKHVRDLLPKVDMGDGGIVVVPQAESIAVVSEQTAHIQLAKILQPYAVNARPASTSTPVPLRLTNSGWVEYLPPAGSKAHEYAQTIMEVQELRNKRGYVDASYRVHLR</sequence>
<name>A0AB38XNU2_9ACTO</name>
<evidence type="ECO:0000313" key="1">
    <source>
        <dbReference type="EMBL" id="WCE45953.1"/>
    </source>
</evidence>
<accession>A0AB38XNU2</accession>
<dbReference type="KEGG" id="wne:PIG85_09965"/>
<dbReference type="EMBL" id="CP116394">
    <property type="protein sequence ID" value="WCE45953.1"/>
    <property type="molecule type" value="Genomic_DNA"/>
</dbReference>
<evidence type="ECO:0000313" key="2">
    <source>
        <dbReference type="Proteomes" id="UP001211044"/>
    </source>
</evidence>
<proteinExistence type="predicted"/>
<reference evidence="1" key="1">
    <citation type="submission" date="2023-01" db="EMBL/GenBank/DDBJ databases">
        <title>Comparative Genomic Analysis of the Clinically-Derived Winkia Strain NY0527 Provides Evidence into the Taxonomic Reassignment of Winkia neuii and Characterizes Their Virulence Traits.</title>
        <authorList>
            <person name="Cai X."/>
            <person name="Peng Y."/>
            <person name="Li M."/>
            <person name="Qiu Y."/>
            <person name="Wang Y."/>
            <person name="Xu L."/>
            <person name="Hou Q."/>
        </authorList>
    </citation>
    <scope>NUCLEOTIDE SEQUENCE</scope>
    <source>
        <strain evidence="1">NY0527</strain>
    </source>
</reference>
<dbReference type="AlphaFoldDB" id="A0AB38XNU2"/>
<protein>
    <submittedName>
        <fullName evidence="1">Uncharacterized protein</fullName>
    </submittedName>
</protein>
<gene>
    <name evidence="1" type="ORF">PIG85_09965</name>
</gene>
<dbReference type="Proteomes" id="UP001211044">
    <property type="component" value="Chromosome"/>
</dbReference>
<organism evidence="1 2">
    <name type="scientific">Winkia neuii subsp. anitrata</name>
    <dbReference type="NCBI Taxonomy" id="29318"/>
    <lineage>
        <taxon>Bacteria</taxon>
        <taxon>Bacillati</taxon>
        <taxon>Actinomycetota</taxon>
        <taxon>Actinomycetes</taxon>
        <taxon>Actinomycetales</taxon>
        <taxon>Actinomycetaceae</taxon>
        <taxon>Winkia</taxon>
    </lineage>
</organism>
<dbReference type="RefSeq" id="WP_048708123.1">
    <property type="nucleotide sequence ID" value="NZ_CP116394.1"/>
</dbReference>